<dbReference type="Proteomes" id="UP000184465">
    <property type="component" value="Unassembled WGS sequence"/>
</dbReference>
<dbReference type="SMART" id="SM00304">
    <property type="entry name" value="HAMP"/>
    <property type="match status" value="1"/>
</dbReference>
<sequence length="685" mass="76861">MVLKKISNNKSKRLKRRVSWGSNLNIKLKLLIGFLILSIIPILIINIYSVRSFKESIEYNVGSFTEKLAKKDSKILSSKIKEVEKASILVIADQNLMDKIKREEFETEYDKYKNELEIERSFVSMIVSYREIKSITLYKNGEDIISTDKKNELIDFIKSGKFKNSDIYEEIMKSKGKVYWVTGLMDKYDKIYLMRAVIDNFKPVGIIAYEINLATIEEMYDDANIGENSKTLIIDSKNNIIYHGNRDYIGKPLDEIYVDSIAKHKELDSFILNKELVVYSTYSNGWKQLTAVSLNYLLRQVYDIRKIMMIIGGGCIIFSIVVAVYFALGISKPLNKILDLMKKVEDGDLTVYSDIKGKNETGKLSKGFNNMIDSMRLLINDTKSTFKSVNDTTKSLNDIAEQYSSSSQQVAASMAQIAEGSSQQAKEAEDAANVMGHLSDRIDSMVENIREVKISTDKAKETGNNAAGIVKTLYEKTEEYAKISASTKEIIGKLRDRVAEIINIVELIQNISEQTNLLALNAAIEAARSGESGRGFAVVADEIRKLAEESKAASNKITGLANSINEDVENTVKAVDKGEIIFGEQHFAVFDTDTAFNDIKASIDNIIKEVDEVHNAVEDIMEYKNKTINSIENISAVTEESAAGTEEVMAATEEQSSSSELLKDISKELILLVERLNDSIAKFKL</sequence>
<dbReference type="InterPro" id="IPR003660">
    <property type="entry name" value="HAMP_dom"/>
</dbReference>
<feature type="transmembrane region" description="Helical" evidence="4">
    <location>
        <begin position="307"/>
        <end position="328"/>
    </location>
</feature>
<evidence type="ECO:0000256" key="2">
    <source>
        <dbReference type="ARBA" id="ARBA00029447"/>
    </source>
</evidence>
<feature type="domain" description="HAMP" evidence="6">
    <location>
        <begin position="328"/>
        <end position="380"/>
    </location>
</feature>
<keyword evidence="8" id="KW-1185">Reference proteome</keyword>
<dbReference type="CDD" id="cd06225">
    <property type="entry name" value="HAMP"/>
    <property type="match status" value="1"/>
</dbReference>
<evidence type="ECO:0000256" key="4">
    <source>
        <dbReference type="SAM" id="Phobius"/>
    </source>
</evidence>
<proteinExistence type="inferred from homology"/>
<evidence type="ECO:0000259" key="6">
    <source>
        <dbReference type="PROSITE" id="PS50885"/>
    </source>
</evidence>
<comment type="similarity">
    <text evidence="2">Belongs to the methyl-accepting chemotaxis (MCP) protein family.</text>
</comment>
<evidence type="ECO:0000259" key="5">
    <source>
        <dbReference type="PROSITE" id="PS50111"/>
    </source>
</evidence>
<keyword evidence="4" id="KW-1133">Transmembrane helix</keyword>
<keyword evidence="4" id="KW-0812">Transmembrane</keyword>
<dbReference type="PROSITE" id="PS50111">
    <property type="entry name" value="CHEMOTAXIS_TRANSDUC_2"/>
    <property type="match status" value="1"/>
</dbReference>
<dbReference type="Gene3D" id="1.10.287.950">
    <property type="entry name" value="Methyl-accepting chemotaxis protein"/>
    <property type="match status" value="1"/>
</dbReference>
<dbReference type="Pfam" id="PF00672">
    <property type="entry name" value="HAMP"/>
    <property type="match status" value="1"/>
</dbReference>
<dbReference type="AlphaFoldDB" id="A0A1M6SUS6"/>
<dbReference type="PANTHER" id="PTHR32089:SF112">
    <property type="entry name" value="LYSOZYME-LIKE PROTEIN-RELATED"/>
    <property type="match status" value="1"/>
</dbReference>
<name>A0A1M6SUS6_PARC5</name>
<protein>
    <submittedName>
        <fullName evidence="7">Methyl-accepting chemotaxis protein</fullName>
    </submittedName>
</protein>
<evidence type="ECO:0000313" key="7">
    <source>
        <dbReference type="EMBL" id="SHK48453.1"/>
    </source>
</evidence>
<reference evidence="7 8" key="1">
    <citation type="submission" date="2016-11" db="EMBL/GenBank/DDBJ databases">
        <authorList>
            <person name="Jaros S."/>
            <person name="Januszkiewicz K."/>
            <person name="Wedrychowicz H."/>
        </authorList>
    </citation>
    <scope>NUCLEOTIDE SEQUENCE [LARGE SCALE GENOMIC DNA]</scope>
    <source>
        <strain evidence="7 8">DSM 15212</strain>
    </source>
</reference>
<dbReference type="Gene3D" id="3.30.450.20">
    <property type="entry name" value="PAS domain"/>
    <property type="match status" value="1"/>
</dbReference>
<keyword evidence="1 3" id="KW-0807">Transducer</keyword>
<dbReference type="PROSITE" id="PS50885">
    <property type="entry name" value="HAMP"/>
    <property type="match status" value="1"/>
</dbReference>
<dbReference type="STRING" id="1121301.SAMN02745912_03441"/>
<evidence type="ECO:0000256" key="1">
    <source>
        <dbReference type="ARBA" id="ARBA00023224"/>
    </source>
</evidence>
<dbReference type="SUPFAM" id="SSF58104">
    <property type="entry name" value="Methyl-accepting chemotaxis protein (MCP) signaling domain"/>
    <property type="match status" value="1"/>
</dbReference>
<evidence type="ECO:0000313" key="8">
    <source>
        <dbReference type="Proteomes" id="UP000184465"/>
    </source>
</evidence>
<dbReference type="InterPro" id="IPR004089">
    <property type="entry name" value="MCPsignal_dom"/>
</dbReference>
<dbReference type="GO" id="GO:0016020">
    <property type="term" value="C:membrane"/>
    <property type="evidence" value="ECO:0007669"/>
    <property type="project" value="InterPro"/>
</dbReference>
<dbReference type="PANTHER" id="PTHR32089">
    <property type="entry name" value="METHYL-ACCEPTING CHEMOTAXIS PROTEIN MCPB"/>
    <property type="match status" value="1"/>
</dbReference>
<dbReference type="GO" id="GO:0007165">
    <property type="term" value="P:signal transduction"/>
    <property type="evidence" value="ECO:0007669"/>
    <property type="project" value="UniProtKB-KW"/>
</dbReference>
<organism evidence="7 8">
    <name type="scientific">Paramaledivibacter caminithermalis (strain DSM 15212 / CIP 107654 / DViRD3)</name>
    <name type="common">Clostridium caminithermale</name>
    <dbReference type="NCBI Taxonomy" id="1121301"/>
    <lineage>
        <taxon>Bacteria</taxon>
        <taxon>Bacillati</taxon>
        <taxon>Bacillota</taxon>
        <taxon>Clostridia</taxon>
        <taxon>Peptostreptococcales</taxon>
        <taxon>Caminicellaceae</taxon>
        <taxon>Paramaledivibacter</taxon>
    </lineage>
</organism>
<feature type="domain" description="Methyl-accepting transducer" evidence="5">
    <location>
        <begin position="399"/>
        <end position="656"/>
    </location>
</feature>
<evidence type="ECO:0000256" key="3">
    <source>
        <dbReference type="PROSITE-ProRule" id="PRU00284"/>
    </source>
</evidence>
<dbReference type="Pfam" id="PF00015">
    <property type="entry name" value="MCPsignal"/>
    <property type="match status" value="1"/>
</dbReference>
<keyword evidence="4" id="KW-0472">Membrane</keyword>
<dbReference type="SMART" id="SM00283">
    <property type="entry name" value="MA"/>
    <property type="match status" value="1"/>
</dbReference>
<gene>
    <name evidence="7" type="ORF">SAMN02745912_03441</name>
</gene>
<accession>A0A1M6SUS6</accession>
<dbReference type="RefSeq" id="WP_073152904.1">
    <property type="nucleotide sequence ID" value="NZ_FRAG01000071.1"/>
</dbReference>
<dbReference type="OrthoDB" id="9760371at2"/>
<dbReference type="EMBL" id="FRAG01000071">
    <property type="protein sequence ID" value="SHK48453.1"/>
    <property type="molecule type" value="Genomic_DNA"/>
</dbReference>
<feature type="transmembrane region" description="Helical" evidence="4">
    <location>
        <begin position="30"/>
        <end position="50"/>
    </location>
</feature>